<accession>L1IVC9</accession>
<evidence type="ECO:0000313" key="9">
    <source>
        <dbReference type="Proteomes" id="UP000011087"/>
    </source>
</evidence>
<name>L1IVC9_GUITC</name>
<dbReference type="InterPro" id="IPR042044">
    <property type="entry name" value="EXOC6PINT-1/Sec15/Tip20_C_dom2"/>
</dbReference>
<reference evidence="7 9" key="1">
    <citation type="journal article" date="2012" name="Nature">
        <title>Algal genomes reveal evolutionary mosaicism and the fate of nucleomorphs.</title>
        <authorList>
            <consortium name="DOE Joint Genome Institute"/>
            <person name="Curtis B.A."/>
            <person name="Tanifuji G."/>
            <person name="Burki F."/>
            <person name="Gruber A."/>
            <person name="Irimia M."/>
            <person name="Maruyama S."/>
            <person name="Arias M.C."/>
            <person name="Ball S.G."/>
            <person name="Gile G.H."/>
            <person name="Hirakawa Y."/>
            <person name="Hopkins J.F."/>
            <person name="Kuo A."/>
            <person name="Rensing S.A."/>
            <person name="Schmutz J."/>
            <person name="Symeonidi A."/>
            <person name="Elias M."/>
            <person name="Eveleigh R.J."/>
            <person name="Herman E.K."/>
            <person name="Klute M.J."/>
            <person name="Nakayama T."/>
            <person name="Obornik M."/>
            <person name="Reyes-Prieto A."/>
            <person name="Armbrust E.V."/>
            <person name="Aves S.J."/>
            <person name="Beiko R.G."/>
            <person name="Coutinho P."/>
            <person name="Dacks J.B."/>
            <person name="Durnford D.G."/>
            <person name="Fast N.M."/>
            <person name="Green B.R."/>
            <person name="Grisdale C.J."/>
            <person name="Hempel F."/>
            <person name="Henrissat B."/>
            <person name="Hoppner M.P."/>
            <person name="Ishida K."/>
            <person name="Kim E."/>
            <person name="Koreny L."/>
            <person name="Kroth P.G."/>
            <person name="Liu Y."/>
            <person name="Malik S.B."/>
            <person name="Maier U.G."/>
            <person name="McRose D."/>
            <person name="Mock T."/>
            <person name="Neilson J.A."/>
            <person name="Onodera N.T."/>
            <person name="Poole A.M."/>
            <person name="Pritham E.J."/>
            <person name="Richards T.A."/>
            <person name="Rocap G."/>
            <person name="Roy S.W."/>
            <person name="Sarai C."/>
            <person name="Schaack S."/>
            <person name="Shirato S."/>
            <person name="Slamovits C.H."/>
            <person name="Spencer D.F."/>
            <person name="Suzuki S."/>
            <person name="Worden A.Z."/>
            <person name="Zauner S."/>
            <person name="Barry K."/>
            <person name="Bell C."/>
            <person name="Bharti A.K."/>
            <person name="Crow J.A."/>
            <person name="Grimwood J."/>
            <person name="Kramer R."/>
            <person name="Lindquist E."/>
            <person name="Lucas S."/>
            <person name="Salamov A."/>
            <person name="McFadden G.I."/>
            <person name="Lane C.E."/>
            <person name="Keeling P.J."/>
            <person name="Gray M.W."/>
            <person name="Grigoriev I.V."/>
            <person name="Archibald J.M."/>
        </authorList>
    </citation>
    <scope>NUCLEOTIDE SEQUENCE</scope>
    <source>
        <strain evidence="7 9">CCMP2712</strain>
    </source>
</reference>
<protein>
    <submittedName>
        <fullName evidence="7">Sec15 protein</fullName>
    </submittedName>
</protein>
<dbReference type="InterPro" id="IPR007225">
    <property type="entry name" value="EXOC6/Sec15"/>
</dbReference>
<keyword evidence="9" id="KW-1185">Reference proteome</keyword>
<evidence type="ECO:0000256" key="4">
    <source>
        <dbReference type="ARBA" id="ARBA00023054"/>
    </source>
</evidence>
<proteinExistence type="inferred from homology"/>
<dbReference type="InterPro" id="IPR046361">
    <property type="entry name" value="EXOC6/Sec15_C"/>
</dbReference>
<dbReference type="PANTHER" id="PTHR12702:SF0">
    <property type="entry name" value="EXOCYST COMPLEX COMPONENT 6"/>
    <property type="match status" value="1"/>
</dbReference>
<dbReference type="PANTHER" id="PTHR12702">
    <property type="entry name" value="SEC15"/>
    <property type="match status" value="1"/>
</dbReference>
<dbReference type="GO" id="GO:0000145">
    <property type="term" value="C:exocyst"/>
    <property type="evidence" value="ECO:0007669"/>
    <property type="project" value="TreeGrafter"/>
</dbReference>
<dbReference type="GO" id="GO:0016020">
    <property type="term" value="C:membrane"/>
    <property type="evidence" value="ECO:0007669"/>
    <property type="project" value="TreeGrafter"/>
</dbReference>
<reference evidence="9" key="2">
    <citation type="submission" date="2012-11" db="EMBL/GenBank/DDBJ databases">
        <authorList>
            <person name="Kuo A."/>
            <person name="Curtis B.A."/>
            <person name="Tanifuji G."/>
            <person name="Burki F."/>
            <person name="Gruber A."/>
            <person name="Irimia M."/>
            <person name="Maruyama S."/>
            <person name="Arias M.C."/>
            <person name="Ball S.G."/>
            <person name="Gile G.H."/>
            <person name="Hirakawa Y."/>
            <person name="Hopkins J.F."/>
            <person name="Rensing S.A."/>
            <person name="Schmutz J."/>
            <person name="Symeonidi A."/>
            <person name="Elias M."/>
            <person name="Eveleigh R.J."/>
            <person name="Herman E.K."/>
            <person name="Klute M.J."/>
            <person name="Nakayama T."/>
            <person name="Obornik M."/>
            <person name="Reyes-Prieto A."/>
            <person name="Armbrust E.V."/>
            <person name="Aves S.J."/>
            <person name="Beiko R.G."/>
            <person name="Coutinho P."/>
            <person name="Dacks J.B."/>
            <person name="Durnford D.G."/>
            <person name="Fast N.M."/>
            <person name="Green B.R."/>
            <person name="Grisdale C."/>
            <person name="Hempe F."/>
            <person name="Henrissat B."/>
            <person name="Hoppner M.P."/>
            <person name="Ishida K.-I."/>
            <person name="Kim E."/>
            <person name="Koreny L."/>
            <person name="Kroth P.G."/>
            <person name="Liu Y."/>
            <person name="Malik S.-B."/>
            <person name="Maier U.G."/>
            <person name="McRose D."/>
            <person name="Mock T."/>
            <person name="Neilson J.A."/>
            <person name="Onodera N.T."/>
            <person name="Poole A.M."/>
            <person name="Pritham E.J."/>
            <person name="Richards T.A."/>
            <person name="Rocap G."/>
            <person name="Roy S.W."/>
            <person name="Sarai C."/>
            <person name="Schaack S."/>
            <person name="Shirato S."/>
            <person name="Slamovits C.H."/>
            <person name="Spencer D.F."/>
            <person name="Suzuki S."/>
            <person name="Worden A.Z."/>
            <person name="Zauner S."/>
            <person name="Barry K."/>
            <person name="Bell C."/>
            <person name="Bharti A.K."/>
            <person name="Crow J.A."/>
            <person name="Grimwood J."/>
            <person name="Kramer R."/>
            <person name="Lindquist E."/>
            <person name="Lucas S."/>
            <person name="Salamov A."/>
            <person name="McFadden G.I."/>
            <person name="Lane C.E."/>
            <person name="Keeling P.J."/>
            <person name="Gray M.W."/>
            <person name="Grigoriev I.V."/>
            <person name="Archibald J.M."/>
        </authorList>
    </citation>
    <scope>NUCLEOTIDE SEQUENCE</scope>
    <source>
        <strain evidence="9">CCMP2712</strain>
    </source>
</reference>
<dbReference type="InterPro" id="IPR048359">
    <property type="entry name" value="EXOC6_Sec15_N"/>
</dbReference>
<sequence length="815" mass="90841">MLDDMASNNRSHELTWNEYDNEDELDNEFRDNVGDGIVDGHLTSLEEEVLIGSLLDSEDIGPAVRAVYERGAQTSLLSSLDGIVDQKDEEILGLCGQESALDFIRSVEAIVSIRDHARQVGDSIVSVNDELQSEGRELLAAQEEVKRLGVAVRNIDNSYEALAELQGALQLICTIKATVVACWLPLIPCLQRFLDQKKLLRALKTFQQLQASSENMQAPSFSRLLERQLPIQAEKMRTSCLMEFNKWISQLRMLAQPVGKAAMQAMQESSVLEDEALQLANRNTQAAQVDGEEPGSIPRLSLAAMSSSARSSGLIDFRKVGVDMGSLLQCLHIFRELGQLPSLRSHFRDTRRSHARIDHLPPKDFVLDISGLFRPFLEKILGFFVLEDAVSTASNGVFPRAQSDYEWAGCALLLSSSISQECSRVRESATFVELRALLHLVCGSLDKCGYSTRALRASLESVRPLYIKLLLVLLAEEESREDARRVIENDSHDPLRVESPTDYERLVVDHQLTHFEMSSEESKASKKFKTVTMSFSRSVPRLLQICKNLAFDLSSFTDQAASDPLETFLREVLSEEMTRPLHPYIEAGAAMRGGQKVPINLALQICVNTEVVSQSCEQLMSYVGSLYLHLAPSEKSAVAGIKTIQQRVERSSEAFQRARSGAEDLLFSAVMAKVVDGRGSADVADWGQVNEIMDRGVAEFDWAPSSMKQMDQPSDYILDLVAYLQALHYKAFNAIAQRLYQQPLSSSVKKIFFNAFQKLDKDLHALEAFAIESKVSGLKDCFAPLRQLVNLLVAPSILPILDEVDLVMKKMRDLV</sequence>
<gene>
    <name evidence="7" type="primary">SEC15</name>
    <name evidence="7" type="ORF">GUITHDRAFT_175436</name>
</gene>
<keyword evidence="3" id="KW-0268">Exocytosis</keyword>
<dbReference type="OMA" id="FPFHSEQ"/>
<dbReference type="InterPro" id="IPR042045">
    <property type="entry name" value="EXOC6/Sec15_C_dom1"/>
</dbReference>
<dbReference type="KEGG" id="gtt:GUITHDRAFT_175436"/>
<dbReference type="Pfam" id="PF20651">
    <property type="entry name" value="EXOC6_Sec15_N"/>
    <property type="match status" value="1"/>
</dbReference>
<organism evidence="7">
    <name type="scientific">Guillardia theta (strain CCMP2712)</name>
    <name type="common">Cryptophyte</name>
    <dbReference type="NCBI Taxonomy" id="905079"/>
    <lineage>
        <taxon>Eukaryota</taxon>
        <taxon>Cryptophyceae</taxon>
        <taxon>Pyrenomonadales</taxon>
        <taxon>Geminigeraceae</taxon>
        <taxon>Guillardia</taxon>
    </lineage>
</organism>
<dbReference type="Gene3D" id="1.10.357.30">
    <property type="entry name" value="Exocyst complex subunit Sec15 C-terminal domain, N-terminal subdomain"/>
    <property type="match status" value="1"/>
</dbReference>
<evidence type="ECO:0000256" key="3">
    <source>
        <dbReference type="ARBA" id="ARBA00022483"/>
    </source>
</evidence>
<feature type="domain" description="Exocyst complex component EXOC6/Sec15 N-terminal" evidence="6">
    <location>
        <begin position="80"/>
        <end position="263"/>
    </location>
</feature>
<dbReference type="GO" id="GO:0006893">
    <property type="term" value="P:Golgi to plasma membrane transport"/>
    <property type="evidence" value="ECO:0007669"/>
    <property type="project" value="TreeGrafter"/>
</dbReference>
<keyword evidence="2" id="KW-0813">Transport</keyword>
<evidence type="ECO:0000313" key="7">
    <source>
        <dbReference type="EMBL" id="EKX39770.1"/>
    </source>
</evidence>
<dbReference type="EnsemblProtists" id="EKX39770">
    <property type="protein sequence ID" value="EKX39770"/>
    <property type="gene ID" value="GUITHDRAFT_175436"/>
</dbReference>
<dbReference type="PaxDb" id="55529-EKX39770"/>
<dbReference type="HOGENOM" id="CLU_018904_0_0_1"/>
<feature type="domain" description="Exocyst complex subunit EXOC6/Sec15 C-terminal" evidence="5">
    <location>
        <begin position="475"/>
        <end position="794"/>
    </location>
</feature>
<evidence type="ECO:0000256" key="1">
    <source>
        <dbReference type="ARBA" id="ARBA00007944"/>
    </source>
</evidence>
<evidence type="ECO:0000256" key="2">
    <source>
        <dbReference type="ARBA" id="ARBA00022448"/>
    </source>
</evidence>
<dbReference type="STRING" id="905079.L1IVC9"/>
<dbReference type="GO" id="GO:0006886">
    <property type="term" value="P:intracellular protein transport"/>
    <property type="evidence" value="ECO:0007669"/>
    <property type="project" value="InterPro"/>
</dbReference>
<evidence type="ECO:0000259" key="5">
    <source>
        <dbReference type="Pfam" id="PF04091"/>
    </source>
</evidence>
<dbReference type="Gene3D" id="1.20.58.670">
    <property type="entry name" value="Dsl1p vesicle tethering complex, Tip20p subunit, domain D"/>
    <property type="match status" value="1"/>
</dbReference>
<dbReference type="eggNOG" id="KOG2176">
    <property type="taxonomic scope" value="Eukaryota"/>
</dbReference>
<dbReference type="GO" id="GO:0090522">
    <property type="term" value="P:vesicle tethering involved in exocytosis"/>
    <property type="evidence" value="ECO:0007669"/>
    <property type="project" value="InterPro"/>
</dbReference>
<dbReference type="AlphaFoldDB" id="L1IVC9"/>
<keyword evidence="4" id="KW-0175">Coiled coil</keyword>
<dbReference type="Proteomes" id="UP000011087">
    <property type="component" value="Unassembled WGS sequence"/>
</dbReference>
<dbReference type="RefSeq" id="XP_005826750.1">
    <property type="nucleotide sequence ID" value="XM_005826693.1"/>
</dbReference>
<comment type="similarity">
    <text evidence="1">Belongs to the SEC15 family.</text>
</comment>
<dbReference type="OrthoDB" id="10267033at2759"/>
<dbReference type="EMBL" id="JH993037">
    <property type="protein sequence ID" value="EKX39770.1"/>
    <property type="molecule type" value="Genomic_DNA"/>
</dbReference>
<dbReference type="Pfam" id="PF04091">
    <property type="entry name" value="Sec15_C"/>
    <property type="match status" value="1"/>
</dbReference>
<evidence type="ECO:0000259" key="6">
    <source>
        <dbReference type="Pfam" id="PF20651"/>
    </source>
</evidence>
<evidence type="ECO:0000313" key="8">
    <source>
        <dbReference type="EnsemblProtists" id="EKX39770"/>
    </source>
</evidence>
<reference evidence="8" key="3">
    <citation type="submission" date="2015-06" db="UniProtKB">
        <authorList>
            <consortium name="EnsemblProtists"/>
        </authorList>
    </citation>
    <scope>IDENTIFICATION</scope>
</reference>
<dbReference type="GeneID" id="17296447"/>